<dbReference type="InterPro" id="IPR001647">
    <property type="entry name" value="HTH_TetR"/>
</dbReference>
<keyword evidence="2 4" id="KW-0238">DNA-binding</keyword>
<sequence>MRRIIALGNAQLAEHGPEQLSVREIARGLGMVSSAVYRYVVNRDELLTLLLVDAFDDLADAVEAAIAEVSAADPAERFTRLAHAVRSWAIVNPARWALLYGTPVRGYAAPAEMTTGPGTRVLTRLLEVVAEVDGAPAGPELGATLAAALERGAHELGTEVSAWTALRATALWSGLVGVVNGELTEQYGAQFAPVAEELFAAQVEVLRGVLGPERGC</sequence>
<dbReference type="PANTHER" id="PTHR30055">
    <property type="entry name" value="HTH-TYPE TRANSCRIPTIONAL REGULATOR RUTR"/>
    <property type="match status" value="1"/>
</dbReference>
<comment type="caution">
    <text evidence="6">The sequence shown here is derived from an EMBL/GenBank/DDBJ whole genome shotgun (WGS) entry which is preliminary data.</text>
</comment>
<evidence type="ECO:0000256" key="2">
    <source>
        <dbReference type="ARBA" id="ARBA00023125"/>
    </source>
</evidence>
<dbReference type="PROSITE" id="PS50977">
    <property type="entry name" value="HTH_TETR_2"/>
    <property type="match status" value="1"/>
</dbReference>
<keyword evidence="1" id="KW-0805">Transcription regulation</keyword>
<organism evidence="6 7">
    <name type="scientific">Saccharopolyspora cebuensis</name>
    <dbReference type="NCBI Taxonomy" id="418759"/>
    <lineage>
        <taxon>Bacteria</taxon>
        <taxon>Bacillati</taxon>
        <taxon>Actinomycetota</taxon>
        <taxon>Actinomycetes</taxon>
        <taxon>Pseudonocardiales</taxon>
        <taxon>Pseudonocardiaceae</taxon>
        <taxon>Saccharopolyspora</taxon>
    </lineage>
</organism>
<evidence type="ECO:0000259" key="5">
    <source>
        <dbReference type="PROSITE" id="PS50977"/>
    </source>
</evidence>
<dbReference type="Proteomes" id="UP001564626">
    <property type="component" value="Unassembled WGS sequence"/>
</dbReference>
<dbReference type="EMBL" id="JBGEHV010000002">
    <property type="protein sequence ID" value="MEY8038190.1"/>
    <property type="molecule type" value="Genomic_DNA"/>
</dbReference>
<proteinExistence type="predicted"/>
<dbReference type="InterPro" id="IPR025996">
    <property type="entry name" value="MT1864/Rv1816-like_C"/>
</dbReference>
<evidence type="ECO:0000313" key="6">
    <source>
        <dbReference type="EMBL" id="MEY8038190.1"/>
    </source>
</evidence>
<dbReference type="Pfam" id="PF13305">
    <property type="entry name" value="TetR_C_33"/>
    <property type="match status" value="1"/>
</dbReference>
<reference evidence="6 7" key="1">
    <citation type="submission" date="2024-08" db="EMBL/GenBank/DDBJ databases">
        <title>Genome mining of Saccharopolyspora cebuensis PGLac3 from Nigerian medicinal plant.</title>
        <authorList>
            <person name="Ezeobiora C.E."/>
            <person name="Igbokwe N.H."/>
            <person name="Amin D.H."/>
            <person name="Mendie U.E."/>
        </authorList>
    </citation>
    <scope>NUCLEOTIDE SEQUENCE [LARGE SCALE GENOMIC DNA]</scope>
    <source>
        <strain evidence="6 7">PGLac3</strain>
    </source>
</reference>
<feature type="domain" description="HTH tetR-type" evidence="5">
    <location>
        <begin position="1"/>
        <end position="58"/>
    </location>
</feature>
<feature type="DNA-binding region" description="H-T-H motif" evidence="4">
    <location>
        <begin position="21"/>
        <end position="40"/>
    </location>
</feature>
<evidence type="ECO:0000313" key="7">
    <source>
        <dbReference type="Proteomes" id="UP001564626"/>
    </source>
</evidence>
<dbReference type="InterPro" id="IPR009057">
    <property type="entry name" value="Homeodomain-like_sf"/>
</dbReference>
<dbReference type="InterPro" id="IPR050109">
    <property type="entry name" value="HTH-type_TetR-like_transc_reg"/>
</dbReference>
<evidence type="ECO:0000256" key="1">
    <source>
        <dbReference type="ARBA" id="ARBA00023015"/>
    </source>
</evidence>
<dbReference type="SUPFAM" id="SSF48498">
    <property type="entry name" value="Tetracyclin repressor-like, C-terminal domain"/>
    <property type="match status" value="1"/>
</dbReference>
<gene>
    <name evidence="6" type="ORF">AB8O55_02160</name>
</gene>
<dbReference type="SUPFAM" id="SSF46689">
    <property type="entry name" value="Homeodomain-like"/>
    <property type="match status" value="1"/>
</dbReference>
<keyword evidence="3" id="KW-0804">Transcription</keyword>
<accession>A0ABV4CAQ6</accession>
<name>A0ABV4CAQ6_9PSEU</name>
<dbReference type="InterPro" id="IPR036271">
    <property type="entry name" value="Tet_transcr_reg_TetR-rel_C_sf"/>
</dbReference>
<dbReference type="PANTHER" id="PTHR30055:SF243">
    <property type="entry name" value="HTH-TYPE TRANSCRIPTIONAL REGULATOR RV1816"/>
    <property type="match status" value="1"/>
</dbReference>
<dbReference type="Pfam" id="PF00440">
    <property type="entry name" value="TetR_N"/>
    <property type="match status" value="1"/>
</dbReference>
<evidence type="ECO:0000256" key="3">
    <source>
        <dbReference type="ARBA" id="ARBA00023163"/>
    </source>
</evidence>
<evidence type="ECO:0000256" key="4">
    <source>
        <dbReference type="PROSITE-ProRule" id="PRU00335"/>
    </source>
</evidence>
<dbReference type="Gene3D" id="1.10.357.10">
    <property type="entry name" value="Tetracycline Repressor, domain 2"/>
    <property type="match status" value="1"/>
</dbReference>
<protein>
    <submittedName>
        <fullName evidence="6">TetR/AcrR family transcriptional regulator</fullName>
    </submittedName>
</protein>
<keyword evidence="7" id="KW-1185">Reference proteome</keyword>